<organism evidence="2 3">
    <name type="scientific">Candidatus Cryosericum terrychapinii</name>
    <dbReference type="NCBI Taxonomy" id="2290919"/>
    <lineage>
        <taxon>Bacteria</taxon>
        <taxon>Pseudomonadati</taxon>
        <taxon>Caldisericota/Cryosericota group</taxon>
        <taxon>Candidatus Cryosericota</taxon>
        <taxon>Candidatus Cryosericia</taxon>
        <taxon>Candidatus Cryosericales</taxon>
        <taxon>Candidatus Cryosericaceae</taxon>
        <taxon>Candidatus Cryosericum</taxon>
    </lineage>
</organism>
<dbReference type="InterPro" id="IPR001932">
    <property type="entry name" value="PPM-type_phosphatase-like_dom"/>
</dbReference>
<name>A0A398CTD4_9BACT</name>
<feature type="domain" description="PPM-type phosphatase" evidence="1">
    <location>
        <begin position="1"/>
        <end position="245"/>
    </location>
</feature>
<comment type="caution">
    <text evidence="2">The sequence shown here is derived from an EMBL/GenBank/DDBJ whole genome shotgun (WGS) entry which is preliminary data.</text>
</comment>
<dbReference type="CDD" id="cd00143">
    <property type="entry name" value="PP2Cc"/>
    <property type="match status" value="1"/>
</dbReference>
<dbReference type="EMBL" id="QXIS01000032">
    <property type="protein sequence ID" value="RIE05875.1"/>
    <property type="molecule type" value="Genomic_DNA"/>
</dbReference>
<keyword evidence="3" id="KW-1185">Reference proteome</keyword>
<dbReference type="InterPro" id="IPR036457">
    <property type="entry name" value="PPM-type-like_dom_sf"/>
</dbReference>
<dbReference type="Pfam" id="PF13672">
    <property type="entry name" value="PP2C_2"/>
    <property type="match status" value="1"/>
</dbReference>
<dbReference type="OrthoDB" id="9801841at2"/>
<proteinExistence type="predicted"/>
<evidence type="ECO:0000259" key="1">
    <source>
        <dbReference type="PROSITE" id="PS51746"/>
    </source>
</evidence>
<dbReference type="AlphaFoldDB" id="A0A398CTD4"/>
<reference evidence="2 3" key="1">
    <citation type="submission" date="2018-09" db="EMBL/GenBank/DDBJ databases">
        <title>Discovery and Ecogenomic Context for Candidatus Cryosericales, a Global Caldiserica Order Active in Thawing Permafrost.</title>
        <authorList>
            <person name="Martinez M.A."/>
            <person name="Woodcroft B.J."/>
            <person name="Ignacio Espinoza J.C."/>
            <person name="Zayed A."/>
            <person name="Singleton C.M."/>
            <person name="Boyd J."/>
            <person name="Li Y.-F."/>
            <person name="Purvine S."/>
            <person name="Maughan H."/>
            <person name="Hodgkins S.B."/>
            <person name="Anderson D."/>
            <person name="Sederholm M."/>
            <person name="Temperton B."/>
            <person name="Saleska S.R."/>
            <person name="Tyson G.W."/>
            <person name="Rich V.I."/>
        </authorList>
    </citation>
    <scope>NUCLEOTIDE SEQUENCE [LARGE SCALE GENOMIC DNA]</scope>
    <source>
        <strain evidence="2 3">SMC7</strain>
    </source>
</reference>
<evidence type="ECO:0000313" key="2">
    <source>
        <dbReference type="EMBL" id="RIE05875.1"/>
    </source>
</evidence>
<dbReference type="Proteomes" id="UP000266328">
    <property type="component" value="Unassembled WGS sequence"/>
</dbReference>
<dbReference type="SMART" id="SM00332">
    <property type="entry name" value="PP2Cc"/>
    <property type="match status" value="1"/>
</dbReference>
<dbReference type="NCBIfam" id="NF033484">
    <property type="entry name" value="Stp1_PP2C_phos"/>
    <property type="match status" value="1"/>
</dbReference>
<dbReference type="Gene3D" id="3.60.40.10">
    <property type="entry name" value="PPM-type phosphatase domain"/>
    <property type="match status" value="1"/>
</dbReference>
<dbReference type="GO" id="GO:0004722">
    <property type="term" value="F:protein serine/threonine phosphatase activity"/>
    <property type="evidence" value="ECO:0007669"/>
    <property type="project" value="InterPro"/>
</dbReference>
<dbReference type="PANTHER" id="PTHR47992">
    <property type="entry name" value="PROTEIN PHOSPHATASE"/>
    <property type="match status" value="1"/>
</dbReference>
<dbReference type="SMART" id="SM00331">
    <property type="entry name" value="PP2C_SIG"/>
    <property type="match status" value="1"/>
</dbReference>
<dbReference type="RefSeq" id="WP_119089368.1">
    <property type="nucleotide sequence ID" value="NZ_QXIS01000032.1"/>
</dbReference>
<gene>
    <name evidence="2" type="ORF">SMC7_05610</name>
</gene>
<dbReference type="SUPFAM" id="SSF81606">
    <property type="entry name" value="PP2C-like"/>
    <property type="match status" value="1"/>
</dbReference>
<sequence length="253" mass="26924">MRVIGAGWTDIGLQRHTNEDSFAVVQEGKEVERQGACYVVCDGLGGARAGEVASRTAVESFVAAWSSRELSAEDTKQRLRLAVHEANTVVYRLSLSLEELAGMGTTLVAFVPHAARAYVCNVGDSRCYCLRGSVLTQLTEDHTMAADMVRQGLLDPAYARQVSERNILTRAVGTAARVEVDVISDELCAGDRYLLCSDGLWGTVSESDLKAGLTGGSPEETAHRLVDLANTCGGPDNCTAIVVDVQETGGVAD</sequence>
<accession>A0A398CTD4</accession>
<protein>
    <submittedName>
        <fullName evidence="2">Stp1/IreP family PP2C-type Ser/Thr phosphatase</fullName>
    </submittedName>
</protein>
<dbReference type="PROSITE" id="PS51746">
    <property type="entry name" value="PPM_2"/>
    <property type="match status" value="1"/>
</dbReference>
<dbReference type="InterPro" id="IPR015655">
    <property type="entry name" value="PP2C"/>
</dbReference>
<evidence type="ECO:0000313" key="3">
    <source>
        <dbReference type="Proteomes" id="UP000266328"/>
    </source>
</evidence>